<evidence type="ECO:0008006" key="3">
    <source>
        <dbReference type="Google" id="ProtNLM"/>
    </source>
</evidence>
<organism evidence="1 2">
    <name type="scientific">Brevibacterium ravenspurgense</name>
    <dbReference type="NCBI Taxonomy" id="479117"/>
    <lineage>
        <taxon>Bacteria</taxon>
        <taxon>Bacillati</taxon>
        <taxon>Actinomycetota</taxon>
        <taxon>Actinomycetes</taxon>
        <taxon>Micrococcales</taxon>
        <taxon>Brevibacteriaceae</taxon>
        <taxon>Brevibacterium</taxon>
    </lineage>
</organism>
<comment type="caution">
    <text evidence="1">The sequence shown here is derived from an EMBL/GenBank/DDBJ whole genome shotgun (WGS) entry which is preliminary data.</text>
</comment>
<sequence>MVKQQMDYETRFSSHSSGNARWFDQKVTYDNLAIVSGAVKAFLDLKATTPNTWFDRQDIQKVASLNANMVRDYGKPAVTEKSAANEYDKFISQNLNVLAHAGILESKNTRPRRYKLNKKNRDVFDLIAGNETESTKFLIEYLEWALRQFNWWRHVETYLKSAHTKEDMQELKQKFTNLAIDTIKLGTRGSKSPDVEAGRIFSKVINPIAYKHLVPGIERGHVSYAAPSKYDLTYNRPNWRDAANRKPKTLTRKQYQEKLEKKYEDERNGYAATKVMREIRDRANGQPEIPDSSNVKATHVHHIFPRSEYPELADKPENLIALTPGQHLGQAHPNGNTGKIDAKYQRECVSQKLETIRDSVDTGDTFYSYDTFAEILQIGWDIHPPLKPDYASLKQVIIDYIV</sequence>
<protein>
    <recommendedName>
        <fullName evidence="3">HNH endonuclease</fullName>
    </recommendedName>
</protein>
<reference evidence="1 2" key="1">
    <citation type="submission" date="2017-12" db="EMBL/GenBank/DDBJ databases">
        <title>Phylogenetic diversity of female urinary microbiome.</title>
        <authorList>
            <person name="Thomas-White K."/>
            <person name="Wolfe A.J."/>
        </authorList>
    </citation>
    <scope>NUCLEOTIDE SEQUENCE [LARGE SCALE GENOMIC DNA]</scope>
    <source>
        <strain evidence="1 2">UMB0426</strain>
    </source>
</reference>
<evidence type="ECO:0000313" key="1">
    <source>
        <dbReference type="EMBL" id="PKY70641.1"/>
    </source>
</evidence>
<dbReference type="Proteomes" id="UP000242755">
    <property type="component" value="Unassembled WGS sequence"/>
</dbReference>
<accession>A0A2I1IHP3</accession>
<evidence type="ECO:0000313" key="2">
    <source>
        <dbReference type="Proteomes" id="UP000242755"/>
    </source>
</evidence>
<dbReference type="EMBL" id="PKGO01000003">
    <property type="protein sequence ID" value="PKY70641.1"/>
    <property type="molecule type" value="Genomic_DNA"/>
</dbReference>
<dbReference type="AlphaFoldDB" id="A0A2I1IHP3"/>
<name>A0A2I1IHP3_9MICO</name>
<proteinExistence type="predicted"/>
<gene>
    <name evidence="1" type="ORF">CYJ40_03480</name>
</gene>